<keyword evidence="1" id="KW-0808">Transferase</keyword>
<reference evidence="1 2" key="1">
    <citation type="submission" date="2020-03" db="EMBL/GenBank/DDBJ databases">
        <authorList>
            <consortium name="Genoscope - CEA"/>
            <person name="William W."/>
        </authorList>
    </citation>
    <scope>NUCLEOTIDE SEQUENCE [LARGE SCALE GENOMIC DNA]</scope>
    <source>
        <strain evidence="2">DSM 16959</strain>
    </source>
</reference>
<dbReference type="KEGG" id="doe:DENOEST_0423"/>
<sequence length="136" mass="14274">MWEFIQQNIFLVALAAVSGGMLLYPLLRGGGAGGLSAAEATLKINREDAVVIDVREADEWAKGRIPGARHIPAGQLEKRLGEIEKLKARPVIVCCAGGGRSATACGVLKKAGFTQVFNLDGGMGSWAEANLPITAK</sequence>
<dbReference type="OrthoDB" id="1445766at2"/>
<dbReference type="Pfam" id="PF00581">
    <property type="entry name" value="Rhodanese"/>
    <property type="match status" value="1"/>
</dbReference>
<dbReference type="GO" id="GO:0016740">
    <property type="term" value="F:transferase activity"/>
    <property type="evidence" value="ECO:0007669"/>
    <property type="project" value="UniProtKB-KW"/>
</dbReference>
<keyword evidence="2" id="KW-1185">Reference proteome</keyword>
<dbReference type="PANTHER" id="PTHR43031">
    <property type="entry name" value="FAD-DEPENDENT OXIDOREDUCTASE"/>
    <property type="match status" value="1"/>
</dbReference>
<dbReference type="SUPFAM" id="SSF52821">
    <property type="entry name" value="Rhodanese/Cell cycle control phosphatase"/>
    <property type="match status" value="1"/>
</dbReference>
<gene>
    <name evidence="1" type="ORF">DENOEST_0423</name>
</gene>
<dbReference type="RefSeq" id="WP_145770516.1">
    <property type="nucleotide sequence ID" value="NZ_LR778301.1"/>
</dbReference>
<dbReference type="SMART" id="SM00450">
    <property type="entry name" value="RHOD"/>
    <property type="match status" value="1"/>
</dbReference>
<dbReference type="AlphaFoldDB" id="A0A6S6Y4Q7"/>
<dbReference type="InterPro" id="IPR036873">
    <property type="entry name" value="Rhodanese-like_dom_sf"/>
</dbReference>
<dbReference type="CDD" id="cd00158">
    <property type="entry name" value="RHOD"/>
    <property type="match status" value="1"/>
</dbReference>
<evidence type="ECO:0000313" key="2">
    <source>
        <dbReference type="Proteomes" id="UP000515733"/>
    </source>
</evidence>
<protein>
    <submittedName>
        <fullName evidence="1">Sulfurtransferase</fullName>
    </submittedName>
</protein>
<dbReference type="PANTHER" id="PTHR43031:SF18">
    <property type="entry name" value="RHODANESE-RELATED SULFURTRANSFERASES"/>
    <property type="match status" value="1"/>
</dbReference>
<dbReference type="InterPro" id="IPR050229">
    <property type="entry name" value="GlpE_sulfurtransferase"/>
</dbReference>
<accession>A0A6S6Y4Q7</accession>
<dbReference type="Gene3D" id="3.40.250.10">
    <property type="entry name" value="Rhodanese-like domain"/>
    <property type="match status" value="1"/>
</dbReference>
<name>A0A6S6Y4Q7_9PROT</name>
<dbReference type="EMBL" id="LR778301">
    <property type="protein sequence ID" value="CAB1367588.1"/>
    <property type="molecule type" value="Genomic_DNA"/>
</dbReference>
<evidence type="ECO:0000313" key="1">
    <source>
        <dbReference type="EMBL" id="CAB1367588.1"/>
    </source>
</evidence>
<organism evidence="1 2">
    <name type="scientific">Denitratisoma oestradiolicum</name>
    <dbReference type="NCBI Taxonomy" id="311182"/>
    <lineage>
        <taxon>Bacteria</taxon>
        <taxon>Pseudomonadati</taxon>
        <taxon>Pseudomonadota</taxon>
        <taxon>Betaproteobacteria</taxon>
        <taxon>Nitrosomonadales</taxon>
        <taxon>Sterolibacteriaceae</taxon>
        <taxon>Denitratisoma</taxon>
    </lineage>
</organism>
<dbReference type="Proteomes" id="UP000515733">
    <property type="component" value="Chromosome"/>
</dbReference>
<dbReference type="InterPro" id="IPR001763">
    <property type="entry name" value="Rhodanese-like_dom"/>
</dbReference>
<proteinExistence type="predicted"/>
<dbReference type="PROSITE" id="PS50206">
    <property type="entry name" value="RHODANESE_3"/>
    <property type="match status" value="1"/>
</dbReference>